<feature type="transmembrane region" description="Helical" evidence="1">
    <location>
        <begin position="177"/>
        <end position="195"/>
    </location>
</feature>
<dbReference type="EMBL" id="AP023356">
    <property type="protein sequence ID" value="BCJ48508.1"/>
    <property type="molecule type" value="Genomic_DNA"/>
</dbReference>
<organism evidence="2 3">
    <name type="scientific">Actinoplanes ianthinogenes</name>
    <dbReference type="NCBI Taxonomy" id="122358"/>
    <lineage>
        <taxon>Bacteria</taxon>
        <taxon>Bacillati</taxon>
        <taxon>Actinomycetota</taxon>
        <taxon>Actinomycetes</taxon>
        <taxon>Micromonosporales</taxon>
        <taxon>Micromonosporaceae</taxon>
        <taxon>Actinoplanes</taxon>
    </lineage>
</organism>
<feature type="transmembrane region" description="Helical" evidence="1">
    <location>
        <begin position="152"/>
        <end position="171"/>
    </location>
</feature>
<feature type="transmembrane region" description="Helical" evidence="1">
    <location>
        <begin position="125"/>
        <end position="145"/>
    </location>
</feature>
<evidence type="ECO:0000313" key="2">
    <source>
        <dbReference type="EMBL" id="BCJ48508.1"/>
    </source>
</evidence>
<reference evidence="2 3" key="1">
    <citation type="submission" date="2020-08" db="EMBL/GenBank/DDBJ databases">
        <title>Whole genome shotgun sequence of Actinoplanes ianthinogenes NBRC 13996.</title>
        <authorList>
            <person name="Komaki H."/>
            <person name="Tamura T."/>
        </authorList>
    </citation>
    <scope>NUCLEOTIDE SEQUENCE [LARGE SCALE GENOMIC DNA]</scope>
    <source>
        <strain evidence="2 3">NBRC 13996</strain>
    </source>
</reference>
<evidence type="ECO:0008006" key="4">
    <source>
        <dbReference type="Google" id="ProtNLM"/>
    </source>
</evidence>
<evidence type="ECO:0000256" key="1">
    <source>
        <dbReference type="SAM" id="Phobius"/>
    </source>
</evidence>
<keyword evidence="1" id="KW-0472">Membrane</keyword>
<feature type="transmembrane region" description="Helical" evidence="1">
    <location>
        <begin position="72"/>
        <end position="91"/>
    </location>
</feature>
<accession>A0ABM7MA11</accession>
<feature type="transmembrane region" description="Helical" evidence="1">
    <location>
        <begin position="41"/>
        <end position="65"/>
    </location>
</feature>
<keyword evidence="3" id="KW-1185">Reference proteome</keyword>
<gene>
    <name evidence="2" type="ORF">Aiant_91650</name>
</gene>
<sequence>MTTIDRLIRAGGVALCAGGVLSAFATVGHDFVDQKTVNPALTAIGTVGIAGGLLLLLGLPAWYAVQARAAGRFGAVSFVLLYLGVAGLQVASQPVYDYLAPALYGRPGNAALAADGALEEVATAYLVYVLVMLVALNLGFLLFGIAMARARVFPRTLSWTIAVAPLAILFLSTVESWMIALLLTVVAGCGLLMATGRVHLGADEQPATIGGAVHTPEAAH</sequence>
<dbReference type="Proteomes" id="UP000676967">
    <property type="component" value="Chromosome"/>
</dbReference>
<proteinExistence type="predicted"/>
<evidence type="ECO:0000313" key="3">
    <source>
        <dbReference type="Proteomes" id="UP000676967"/>
    </source>
</evidence>
<keyword evidence="1" id="KW-0812">Transmembrane</keyword>
<protein>
    <recommendedName>
        <fullName evidence="4">DUF4386 family protein</fullName>
    </recommendedName>
</protein>
<keyword evidence="1" id="KW-1133">Transmembrane helix</keyword>
<name>A0ABM7MA11_9ACTN</name>
<dbReference type="RefSeq" id="WP_189334250.1">
    <property type="nucleotide sequence ID" value="NZ_AP023356.1"/>
</dbReference>